<name>A0A310S659_9HYME</name>
<reference evidence="1 2" key="1">
    <citation type="submission" date="2015-07" db="EMBL/GenBank/DDBJ databases">
        <title>The genome of Eufriesea mexicana.</title>
        <authorList>
            <person name="Pan H."/>
            <person name="Kapheim K."/>
        </authorList>
    </citation>
    <scope>NUCLEOTIDE SEQUENCE [LARGE SCALE GENOMIC DNA]</scope>
    <source>
        <strain evidence="1">0111107269</strain>
        <tissue evidence="1">Whole body</tissue>
    </source>
</reference>
<dbReference type="Proteomes" id="UP000250275">
    <property type="component" value="Unassembled WGS sequence"/>
</dbReference>
<gene>
    <name evidence="1" type="ORF">WN48_09806</name>
</gene>
<protein>
    <submittedName>
        <fullName evidence="1">Uncharacterized protein</fullName>
    </submittedName>
</protein>
<evidence type="ECO:0000313" key="2">
    <source>
        <dbReference type="Proteomes" id="UP000250275"/>
    </source>
</evidence>
<accession>A0A310S659</accession>
<keyword evidence="2" id="KW-1185">Reference proteome</keyword>
<organism evidence="1 2">
    <name type="scientific">Eufriesea mexicana</name>
    <dbReference type="NCBI Taxonomy" id="516756"/>
    <lineage>
        <taxon>Eukaryota</taxon>
        <taxon>Metazoa</taxon>
        <taxon>Ecdysozoa</taxon>
        <taxon>Arthropoda</taxon>
        <taxon>Hexapoda</taxon>
        <taxon>Insecta</taxon>
        <taxon>Pterygota</taxon>
        <taxon>Neoptera</taxon>
        <taxon>Endopterygota</taxon>
        <taxon>Hymenoptera</taxon>
        <taxon>Apocrita</taxon>
        <taxon>Aculeata</taxon>
        <taxon>Apoidea</taxon>
        <taxon>Anthophila</taxon>
        <taxon>Apidae</taxon>
        <taxon>Eufriesea</taxon>
    </lineage>
</organism>
<sequence length="96" mass="10863">MTRHVSASIADFKNLAGRFEHVHIDLVTTQYSQGFRLLLDVHRPFFAVVRSHSHSEYGGINGRCGVNQIGVRRIGIAANSSHMWSKTRRPTITNYL</sequence>
<proteinExistence type="predicted"/>
<dbReference type="EMBL" id="KQ829127">
    <property type="protein sequence ID" value="OAD46895.1"/>
    <property type="molecule type" value="Genomic_DNA"/>
</dbReference>
<dbReference type="AlphaFoldDB" id="A0A310S659"/>
<evidence type="ECO:0000313" key="1">
    <source>
        <dbReference type="EMBL" id="OAD46895.1"/>
    </source>
</evidence>